<dbReference type="AlphaFoldDB" id="A0AAC9FYR0"/>
<proteinExistence type="predicted"/>
<protein>
    <submittedName>
        <fullName evidence="1">Uncharacterized protein</fullName>
    </submittedName>
</protein>
<sequence length="143" mass="16136">MVEKTSSESFYGYLKITYSHPGFGDHTFTAEDEYGYLLGDEEFFRISPRTQKLGGHDYYLVVKFRKGLNVGELYRLDKTGETVSAHLELDGIEGDKNASGTFLLKKGGDYPVGEFKIFEEGVFSASGEFEYKEVKDKLNAKVN</sequence>
<accession>A0AAC9FYR0</accession>
<dbReference type="Proteomes" id="UP000078142">
    <property type="component" value="Chromosome"/>
</dbReference>
<dbReference type="EMBL" id="CP015852">
    <property type="protein sequence ID" value="ANI00460.1"/>
    <property type="molecule type" value="Genomic_DNA"/>
</dbReference>
<gene>
    <name evidence="1" type="ORF">A8L59_24610</name>
</gene>
<name>A0AAC9FYR0_9PSED</name>
<evidence type="ECO:0000313" key="1">
    <source>
        <dbReference type="EMBL" id="ANI00460.1"/>
    </source>
</evidence>
<evidence type="ECO:0000313" key="2">
    <source>
        <dbReference type="Proteomes" id="UP000078142"/>
    </source>
</evidence>
<reference evidence="1 2" key="1">
    <citation type="submission" date="2016-05" db="EMBL/GenBank/DDBJ databases">
        <authorList>
            <person name="Wang S."/>
            <person name="Zhu B."/>
        </authorList>
    </citation>
    <scope>NUCLEOTIDE SEQUENCE [LARGE SCALE GENOMIC DNA]</scope>
    <source>
        <strain evidence="1 2">CRS05-R5</strain>
    </source>
</reference>
<organism evidence="1 2">
    <name type="scientific">Pseudomonas koreensis</name>
    <dbReference type="NCBI Taxonomy" id="198620"/>
    <lineage>
        <taxon>Bacteria</taxon>
        <taxon>Pseudomonadati</taxon>
        <taxon>Pseudomonadota</taxon>
        <taxon>Gammaproteobacteria</taxon>
        <taxon>Pseudomonadales</taxon>
        <taxon>Pseudomonadaceae</taxon>
        <taxon>Pseudomonas</taxon>
    </lineage>
</organism>